<dbReference type="InterPro" id="IPR011013">
    <property type="entry name" value="Gal_mutarotase_sf_dom"/>
</dbReference>
<protein>
    <recommendedName>
        <fullName evidence="3">DUF5107 domain-containing protein</fullName>
    </recommendedName>
</protein>
<dbReference type="InterPro" id="IPR014718">
    <property type="entry name" value="GH-type_carb-bd"/>
</dbReference>
<evidence type="ECO:0008006" key="3">
    <source>
        <dbReference type="Google" id="ProtNLM"/>
    </source>
</evidence>
<accession>A0ABW1EH94</accession>
<dbReference type="Proteomes" id="UP001596091">
    <property type="component" value="Unassembled WGS sequence"/>
</dbReference>
<sequence>MSDLRISTAWTFHGLQTIVLENRYLKLVVLPEAGAKIWQITYKPLDADLLWNNPRIRPAKHTIHARYDDVWSGGWDELFPNDEAGLLQGEHLPDHGELWTGLWEAEAFANPDFVGVHLRFQTPISSFLIERTIRLRSGSSQFEIQYCFTNLNTGPYPFLWKLHPAFAVSPNHRIDFPKMQVIREPAFAGSLGDAPLTFPWPHATLSDRTVDLRNVPDVSSRAILFFYGTDFSAGWCAVTNRSTGLAAGLRFDPSVFSSCWLFASHGGWRNLNVAVLEPATGYPFQAQAMIDAQRARWLEPGERLETSVLFSAQEGLSSVGEINAKGEIAAARDE</sequence>
<dbReference type="EMBL" id="JBHSPH010000005">
    <property type="protein sequence ID" value="MFC5863661.1"/>
    <property type="molecule type" value="Genomic_DNA"/>
</dbReference>
<proteinExistence type="predicted"/>
<dbReference type="RefSeq" id="WP_263339995.1">
    <property type="nucleotide sequence ID" value="NZ_JAGSYH010000005.1"/>
</dbReference>
<evidence type="ECO:0000313" key="1">
    <source>
        <dbReference type="EMBL" id="MFC5863661.1"/>
    </source>
</evidence>
<keyword evidence="2" id="KW-1185">Reference proteome</keyword>
<gene>
    <name evidence="1" type="ORF">ACFPT7_15240</name>
</gene>
<comment type="caution">
    <text evidence="1">The sequence shown here is derived from an EMBL/GenBank/DDBJ whole genome shotgun (WGS) entry which is preliminary data.</text>
</comment>
<organism evidence="1 2">
    <name type="scientific">Acidicapsa dinghuensis</name>
    <dbReference type="NCBI Taxonomy" id="2218256"/>
    <lineage>
        <taxon>Bacteria</taxon>
        <taxon>Pseudomonadati</taxon>
        <taxon>Acidobacteriota</taxon>
        <taxon>Terriglobia</taxon>
        <taxon>Terriglobales</taxon>
        <taxon>Acidobacteriaceae</taxon>
        <taxon>Acidicapsa</taxon>
    </lineage>
</organism>
<evidence type="ECO:0000313" key="2">
    <source>
        <dbReference type="Proteomes" id="UP001596091"/>
    </source>
</evidence>
<dbReference type="Gene3D" id="2.70.98.10">
    <property type="match status" value="1"/>
</dbReference>
<name>A0ABW1EH94_9BACT</name>
<dbReference type="SUPFAM" id="SSF74650">
    <property type="entry name" value="Galactose mutarotase-like"/>
    <property type="match status" value="1"/>
</dbReference>
<reference evidence="2" key="1">
    <citation type="journal article" date="2019" name="Int. J. Syst. Evol. Microbiol.">
        <title>The Global Catalogue of Microorganisms (GCM) 10K type strain sequencing project: providing services to taxonomists for standard genome sequencing and annotation.</title>
        <authorList>
            <consortium name="The Broad Institute Genomics Platform"/>
            <consortium name="The Broad Institute Genome Sequencing Center for Infectious Disease"/>
            <person name="Wu L."/>
            <person name="Ma J."/>
        </authorList>
    </citation>
    <scope>NUCLEOTIDE SEQUENCE [LARGE SCALE GENOMIC DNA]</scope>
    <source>
        <strain evidence="2">JCM 4087</strain>
    </source>
</reference>